<keyword evidence="1" id="KW-1133">Transmembrane helix</keyword>
<reference evidence="3" key="1">
    <citation type="submission" date="2022-11" db="UniProtKB">
        <authorList>
            <consortium name="WormBaseParasite"/>
        </authorList>
    </citation>
    <scope>IDENTIFICATION</scope>
</reference>
<organism evidence="2 3">
    <name type="scientific">Plectus sambesii</name>
    <dbReference type="NCBI Taxonomy" id="2011161"/>
    <lineage>
        <taxon>Eukaryota</taxon>
        <taxon>Metazoa</taxon>
        <taxon>Ecdysozoa</taxon>
        <taxon>Nematoda</taxon>
        <taxon>Chromadorea</taxon>
        <taxon>Plectida</taxon>
        <taxon>Plectina</taxon>
        <taxon>Plectoidea</taxon>
        <taxon>Plectidae</taxon>
        <taxon>Plectus</taxon>
    </lineage>
</organism>
<evidence type="ECO:0000313" key="3">
    <source>
        <dbReference type="WBParaSite" id="PSAMB.scaffold657size44424.g7733.t1"/>
    </source>
</evidence>
<evidence type="ECO:0000313" key="2">
    <source>
        <dbReference type="Proteomes" id="UP000887566"/>
    </source>
</evidence>
<sequence length="209" mass="23954">MKPRYVDFSHNYSPNVQVLRRKQQEESIPSVVIWMKISLPLIIGIDLCVTFVMGKGKCFSCASTNMQYNFLTKQRGPQVRIAEPLIFDNFCNKDTWILKKKALVECDGQCFKWQQIVNNSGDFSLMTLRSCYGRMFDKNNPATRPEPDHGLCETKETQLSCLADAELIQSVCWCDDDECNSTSRLMHSRLIICLLLTVVLFAHSVAIQR</sequence>
<accession>A0A914X6I6</accession>
<protein>
    <submittedName>
        <fullName evidence="3">Protein quiver</fullName>
    </submittedName>
</protein>
<feature type="transmembrane region" description="Helical" evidence="1">
    <location>
        <begin position="190"/>
        <end position="207"/>
    </location>
</feature>
<dbReference type="AlphaFoldDB" id="A0A914X6I6"/>
<dbReference type="Proteomes" id="UP000887566">
    <property type="component" value="Unplaced"/>
</dbReference>
<evidence type="ECO:0000256" key="1">
    <source>
        <dbReference type="SAM" id="Phobius"/>
    </source>
</evidence>
<feature type="transmembrane region" description="Helical" evidence="1">
    <location>
        <begin position="31"/>
        <end position="53"/>
    </location>
</feature>
<proteinExistence type="predicted"/>
<dbReference type="WBParaSite" id="PSAMB.scaffold657size44424.g7733.t1">
    <property type="protein sequence ID" value="PSAMB.scaffold657size44424.g7733.t1"/>
    <property type="gene ID" value="PSAMB.scaffold657size44424.g7733"/>
</dbReference>
<name>A0A914X6I6_9BILA</name>
<keyword evidence="1" id="KW-0812">Transmembrane</keyword>
<keyword evidence="1" id="KW-0472">Membrane</keyword>
<keyword evidence="2" id="KW-1185">Reference proteome</keyword>